<evidence type="ECO:0000313" key="4">
    <source>
        <dbReference type="Proteomes" id="UP001651690"/>
    </source>
</evidence>
<evidence type="ECO:0000313" key="3">
    <source>
        <dbReference type="EMBL" id="MCP9272808.1"/>
    </source>
</evidence>
<keyword evidence="4" id="KW-1185">Reference proteome</keyword>
<sequence>MNTGTLVTSLIMAALIALLIAFLIRRMMKGWLHRAQRQVESIGTLPPMPDTVGPALIPAMKGLYVGSTIADLGVDAAASSGPSWLDRVVVGDLGFRSKAVLTRYPEGIMLQRTGATPIWIPDESIKTIRTERAIAGKALTHEGILAIRWTLPSGTQIDTGFRGDDRRELANWTTEEAA</sequence>
<name>A0ABT1M0Y3_9MYCO</name>
<reference evidence="3 4" key="1">
    <citation type="submission" date="2022-06" db="EMBL/GenBank/DDBJ databases">
        <title>Mycolicibacterium sp. CAU 1645 isolated from seawater.</title>
        <authorList>
            <person name="Kim W."/>
        </authorList>
    </citation>
    <scope>NUCLEOTIDE SEQUENCE [LARGE SCALE GENOMIC DNA]</scope>
    <source>
        <strain evidence="3 4">CAU 1645</strain>
    </source>
</reference>
<dbReference type="Proteomes" id="UP001651690">
    <property type="component" value="Unassembled WGS sequence"/>
</dbReference>
<dbReference type="InterPro" id="IPR057446">
    <property type="entry name" value="PH_bac"/>
</dbReference>
<evidence type="ECO:0000259" key="2">
    <source>
        <dbReference type="Pfam" id="PF25362"/>
    </source>
</evidence>
<keyword evidence="1" id="KW-1133">Transmembrane helix</keyword>
<accession>A0ABT1M0Y3</accession>
<dbReference type="EMBL" id="JANDBD010000004">
    <property type="protein sequence ID" value="MCP9272808.1"/>
    <property type="molecule type" value="Genomic_DNA"/>
</dbReference>
<feature type="domain" description="PH" evidence="2">
    <location>
        <begin position="42"/>
        <end position="175"/>
    </location>
</feature>
<organism evidence="3 4">
    <name type="scientific">Mycolicibacterium arenosum</name>
    <dbReference type="NCBI Taxonomy" id="2952157"/>
    <lineage>
        <taxon>Bacteria</taxon>
        <taxon>Bacillati</taxon>
        <taxon>Actinomycetota</taxon>
        <taxon>Actinomycetes</taxon>
        <taxon>Mycobacteriales</taxon>
        <taxon>Mycobacteriaceae</taxon>
        <taxon>Mycolicibacterium</taxon>
    </lineage>
</organism>
<keyword evidence="1" id="KW-0812">Transmembrane</keyword>
<proteinExistence type="predicted"/>
<evidence type="ECO:0000256" key="1">
    <source>
        <dbReference type="SAM" id="Phobius"/>
    </source>
</evidence>
<comment type="caution">
    <text evidence="3">The sequence shown here is derived from an EMBL/GenBank/DDBJ whole genome shotgun (WGS) entry which is preliminary data.</text>
</comment>
<feature type="transmembrane region" description="Helical" evidence="1">
    <location>
        <begin position="6"/>
        <end position="24"/>
    </location>
</feature>
<gene>
    <name evidence="3" type="ORF">NM203_11490</name>
</gene>
<dbReference type="RefSeq" id="WP_255060043.1">
    <property type="nucleotide sequence ID" value="NZ_JANDBD010000004.1"/>
</dbReference>
<keyword evidence="1" id="KW-0472">Membrane</keyword>
<protein>
    <submittedName>
        <fullName evidence="3">Transporter</fullName>
    </submittedName>
</protein>
<dbReference type="Pfam" id="PF25362">
    <property type="entry name" value="bPH_11"/>
    <property type="match status" value="1"/>
</dbReference>